<proteinExistence type="predicted"/>
<evidence type="ECO:0000313" key="1">
    <source>
        <dbReference type="EMBL" id="KAF6207222.1"/>
    </source>
</evidence>
<dbReference type="EMBL" id="WIXP02000008">
    <property type="protein sequence ID" value="KAF6207222.1"/>
    <property type="molecule type" value="Genomic_DNA"/>
</dbReference>
<name>A0A8S9XDZ4_APOLU</name>
<dbReference type="AlphaFoldDB" id="A0A8S9XDZ4"/>
<evidence type="ECO:0000313" key="2">
    <source>
        <dbReference type="Proteomes" id="UP000466442"/>
    </source>
</evidence>
<protein>
    <submittedName>
        <fullName evidence="1">Uncharacterized protein</fullName>
    </submittedName>
</protein>
<gene>
    <name evidence="1" type="ORF">GE061_018462</name>
</gene>
<dbReference type="Proteomes" id="UP000466442">
    <property type="component" value="Unassembled WGS sequence"/>
</dbReference>
<reference evidence="1" key="1">
    <citation type="journal article" date="2021" name="Mol. Ecol. Resour.">
        <title>Apolygus lucorum genome provides insights into omnivorousness and mesophyll feeding.</title>
        <authorList>
            <person name="Liu Y."/>
            <person name="Liu H."/>
            <person name="Wang H."/>
            <person name="Huang T."/>
            <person name="Liu B."/>
            <person name="Yang B."/>
            <person name="Yin L."/>
            <person name="Li B."/>
            <person name="Zhang Y."/>
            <person name="Zhang S."/>
            <person name="Jiang F."/>
            <person name="Zhang X."/>
            <person name="Ren Y."/>
            <person name="Wang B."/>
            <person name="Wang S."/>
            <person name="Lu Y."/>
            <person name="Wu K."/>
            <person name="Fan W."/>
            <person name="Wang G."/>
        </authorList>
    </citation>
    <scope>NUCLEOTIDE SEQUENCE</scope>
    <source>
        <strain evidence="1">12Hb</strain>
    </source>
</reference>
<sequence length="116" mass="13435">MSYAAAAVGRLPIAISFLAIVGDHVSHSCKIIDTAKDFPQLDFTVPNDTTYWVWDDVMEQKYWKRLKKWKQMPLKTAWKQDLSRWGYRDIKIRSDALGNGLETEEYRVLDAIKGGR</sequence>
<comment type="caution">
    <text evidence="1">The sequence shown here is derived from an EMBL/GenBank/DDBJ whole genome shotgun (WGS) entry which is preliminary data.</text>
</comment>
<organism evidence="1 2">
    <name type="scientific">Apolygus lucorum</name>
    <name type="common">Small green plant bug</name>
    <name type="synonym">Lygocoris lucorum</name>
    <dbReference type="NCBI Taxonomy" id="248454"/>
    <lineage>
        <taxon>Eukaryota</taxon>
        <taxon>Metazoa</taxon>
        <taxon>Ecdysozoa</taxon>
        <taxon>Arthropoda</taxon>
        <taxon>Hexapoda</taxon>
        <taxon>Insecta</taxon>
        <taxon>Pterygota</taxon>
        <taxon>Neoptera</taxon>
        <taxon>Paraneoptera</taxon>
        <taxon>Hemiptera</taxon>
        <taxon>Heteroptera</taxon>
        <taxon>Panheteroptera</taxon>
        <taxon>Cimicomorpha</taxon>
        <taxon>Miridae</taxon>
        <taxon>Mirini</taxon>
        <taxon>Apolygus</taxon>
    </lineage>
</organism>
<keyword evidence="2" id="KW-1185">Reference proteome</keyword>
<accession>A0A8S9XDZ4</accession>